<dbReference type="EMBL" id="JACBZN010000001">
    <property type="protein sequence ID" value="NYI38200.1"/>
    <property type="molecule type" value="Genomic_DNA"/>
</dbReference>
<evidence type="ECO:0000313" key="2">
    <source>
        <dbReference type="EMBL" id="NYI38200.1"/>
    </source>
</evidence>
<sequence>MYGQNTRVIREQLAILLRQRRIQHRIGGPGIPTLPVTTTSAERRLLGLQLGRYRHAVLIWALEAVRAVDPSPHIPLTDRRNRSAASELQIRLEEWARRSMRRPSIDELNCPQRYPILTAWQAAARAASLGEHDFGAGISFSSLRGDQVRTVLKDAATVTRALVVLDQRYGSIPGWHRLGHALRVDEAADHCIELAASCGTDPSVDLLGWRPRIQLIEGPAPSGLAGVLHAHHNLLATLNSIPDARDLRRIVASQLIVSRTLGGLAREDTPLYEESRDREQRYERLQRWTRDLYGQAGHGTPAVPHAFLAASRAKALAHEDLHDAQQLQRLLALSRQIDDRLGRIIEAGARERLFFERVPLPQIDSRSAALVKVQAAEYTPISSPAAAGLVAFARENFRGRNRGEGRQVPSQHSRAQLDAALRRQNCAGDGPVAAV</sequence>
<comment type="caution">
    <text evidence="1">The sequence shown here is derived from an EMBL/GenBank/DDBJ whole genome shotgun (WGS) entry which is preliminary data.</text>
</comment>
<dbReference type="Proteomes" id="UP000587211">
    <property type="component" value="Unassembled WGS sequence"/>
</dbReference>
<evidence type="ECO:0000313" key="1">
    <source>
        <dbReference type="EMBL" id="MBD1270808.1"/>
    </source>
</evidence>
<protein>
    <submittedName>
        <fullName evidence="1">Uncharacterized protein</fullName>
    </submittedName>
</protein>
<proteinExistence type="predicted"/>
<dbReference type="Proteomes" id="UP000659061">
    <property type="component" value="Unassembled WGS sequence"/>
</dbReference>
<accession>A0A8I0FW18</accession>
<reference evidence="2 3" key="1">
    <citation type="submission" date="2020-07" db="EMBL/GenBank/DDBJ databases">
        <title>Sequencing the genomes of 1000 actinobacteria strains.</title>
        <authorList>
            <person name="Klenk H.-P."/>
        </authorList>
    </citation>
    <scope>NUCLEOTIDE SEQUENCE [LARGE SCALE GENOMIC DNA]</scope>
    <source>
        <strain evidence="2 3">DSM 19087</strain>
    </source>
</reference>
<dbReference type="RefSeq" id="WP_179424681.1">
    <property type="nucleotide sequence ID" value="NZ_BAAAMP010000001.1"/>
</dbReference>
<organism evidence="1 4">
    <name type="scientific">Aeromicrobium tamlense</name>
    <dbReference type="NCBI Taxonomy" id="375541"/>
    <lineage>
        <taxon>Bacteria</taxon>
        <taxon>Bacillati</taxon>
        <taxon>Actinomycetota</taxon>
        <taxon>Actinomycetes</taxon>
        <taxon>Propionibacteriales</taxon>
        <taxon>Nocardioidaceae</taxon>
        <taxon>Aeromicrobium</taxon>
    </lineage>
</organism>
<dbReference type="AlphaFoldDB" id="A0A8I0FW18"/>
<gene>
    <name evidence="2" type="ORF">BJ975_001575</name>
    <name evidence="1" type="ORF">IDH50_11240</name>
</gene>
<name>A0A8I0FW18_9ACTN</name>
<dbReference type="EMBL" id="JACWMT010000002">
    <property type="protein sequence ID" value="MBD1270808.1"/>
    <property type="molecule type" value="Genomic_DNA"/>
</dbReference>
<keyword evidence="3" id="KW-1185">Reference proteome</keyword>
<evidence type="ECO:0000313" key="4">
    <source>
        <dbReference type="Proteomes" id="UP000659061"/>
    </source>
</evidence>
<reference evidence="1" key="2">
    <citation type="submission" date="2020-09" db="EMBL/GenBank/DDBJ databases">
        <title>Novel species in genus Aeromicrobium.</title>
        <authorList>
            <person name="Zhang G."/>
        </authorList>
    </citation>
    <scope>NUCLEOTIDE SEQUENCE</scope>
    <source>
        <strain evidence="1">SSW1-57</strain>
    </source>
</reference>
<evidence type="ECO:0000313" key="3">
    <source>
        <dbReference type="Proteomes" id="UP000587211"/>
    </source>
</evidence>